<keyword evidence="5" id="KW-1185">Reference proteome</keyword>
<reference evidence="4" key="2">
    <citation type="submission" date="2025-08" db="UniProtKB">
        <authorList>
            <consortium name="Ensembl"/>
        </authorList>
    </citation>
    <scope>IDENTIFICATION</scope>
</reference>
<evidence type="ECO:0000313" key="5">
    <source>
        <dbReference type="Proteomes" id="UP000694402"/>
    </source>
</evidence>
<dbReference type="Gene3D" id="3.90.228.10">
    <property type="match status" value="1"/>
</dbReference>
<organism evidence="4 5">
    <name type="scientific">Oncorhynchus tshawytscha</name>
    <name type="common">Chinook salmon</name>
    <name type="synonym">Salmo tshawytscha</name>
    <dbReference type="NCBI Taxonomy" id="74940"/>
    <lineage>
        <taxon>Eukaryota</taxon>
        <taxon>Metazoa</taxon>
        <taxon>Chordata</taxon>
        <taxon>Craniata</taxon>
        <taxon>Vertebrata</taxon>
        <taxon>Euteleostomi</taxon>
        <taxon>Actinopterygii</taxon>
        <taxon>Neopterygii</taxon>
        <taxon>Teleostei</taxon>
        <taxon>Protacanthopterygii</taxon>
        <taxon>Salmoniformes</taxon>
        <taxon>Salmonidae</taxon>
        <taxon>Salmoninae</taxon>
        <taxon>Oncorhynchus</taxon>
    </lineage>
</organism>
<keyword evidence="2" id="KW-0808">Transferase</keyword>
<dbReference type="GO" id="GO:0005634">
    <property type="term" value="C:nucleus"/>
    <property type="evidence" value="ECO:0007669"/>
    <property type="project" value="TreeGrafter"/>
</dbReference>
<dbReference type="PANTHER" id="PTHR45740:SF6">
    <property type="entry name" value="PROTEIN MONO-ADP-RIBOSYLTRANSFERASE PARP12"/>
    <property type="match status" value="1"/>
</dbReference>
<dbReference type="Pfam" id="PF00644">
    <property type="entry name" value="PARP"/>
    <property type="match status" value="1"/>
</dbReference>
<reference evidence="5" key="1">
    <citation type="journal article" date="2018" name="PLoS ONE">
        <title>Chinook salmon (Oncorhynchus tshawytscha) genome and transcriptome.</title>
        <authorList>
            <person name="Christensen K.A."/>
            <person name="Leong J.S."/>
            <person name="Sakhrani D."/>
            <person name="Biagi C.A."/>
            <person name="Minkley D.R."/>
            <person name="Withler R.E."/>
            <person name="Rondeau E.B."/>
            <person name="Koop B.F."/>
            <person name="Devlin R.H."/>
        </authorList>
    </citation>
    <scope>NUCLEOTIDE SEQUENCE [LARGE SCALE GENOMIC DNA]</scope>
</reference>
<evidence type="ECO:0000313" key="4">
    <source>
        <dbReference type="Ensembl" id="ENSOTSP00005153001.1"/>
    </source>
</evidence>
<proteinExistence type="inferred from homology"/>
<dbReference type="AlphaFoldDB" id="A0A8C8MMA0"/>
<keyword evidence="2" id="KW-0328">Glycosyltransferase</keyword>
<evidence type="ECO:0000256" key="2">
    <source>
        <dbReference type="RuleBase" id="RU362114"/>
    </source>
</evidence>
<keyword evidence="2" id="KW-0520">NAD</keyword>
<dbReference type="EC" id="2.4.2.-" evidence="2"/>
<dbReference type="SUPFAM" id="SSF56399">
    <property type="entry name" value="ADP-ribosylation"/>
    <property type="match status" value="1"/>
</dbReference>
<evidence type="ECO:0000256" key="1">
    <source>
        <dbReference type="ARBA" id="ARBA00024347"/>
    </source>
</evidence>
<protein>
    <recommendedName>
        <fullName evidence="2">Poly [ADP-ribose] polymerase</fullName>
        <shortName evidence="2">PARP</shortName>
        <ecNumber evidence="2">2.4.2.-</ecNumber>
    </recommendedName>
</protein>
<dbReference type="PANTHER" id="PTHR45740">
    <property type="entry name" value="POLY [ADP-RIBOSE] POLYMERASE"/>
    <property type="match status" value="1"/>
</dbReference>
<comment type="similarity">
    <text evidence="1">Belongs to the ARTD/PARP family.</text>
</comment>
<dbReference type="InterPro" id="IPR012317">
    <property type="entry name" value="Poly(ADP-ribose)pol_cat_dom"/>
</dbReference>
<reference evidence="4" key="3">
    <citation type="submission" date="2025-09" db="UniProtKB">
        <authorList>
            <consortium name="Ensembl"/>
        </authorList>
    </citation>
    <scope>IDENTIFICATION</scope>
</reference>
<dbReference type="InterPro" id="IPR051712">
    <property type="entry name" value="ARTD-AVP"/>
</dbReference>
<sequence length="388" mass="43961">MTPTKITASVLLTFRQSTLFPQPGAVTISPHKPQNITPGPVKTTSLIFPLSVIIPQLQPVHQLTTPAQTQAISTNQTGSNCKQHHTPYPFHWQLWGINSHPWVDFTPRAQEIGVKEGFHFTKTAVTVDRGSSSRAEIAESTHLKGCPHTFSHVVLLIIGARRNSPLFFKPVVLSYSTKRYPAGWSGRHIHQGYFSVDPRGEFSTWYPPVWTPRSASYQDYSMVDVPASIQAFQKVHSLFHKTLSETRVEIVSLHQLQNLGDTKEDGALERHLFVGDFIEDICHNNFDPCVSGVNGFMYGYGSYFARDASYFNTFAAVSPDAGVRNMFLAKCKYRWPPPVRSTKEDYNLYDTCMDQLVNPTIFVVFDRCQCYPYYLIKYKELLVVDVNE</sequence>
<evidence type="ECO:0000259" key="3">
    <source>
        <dbReference type="PROSITE" id="PS51059"/>
    </source>
</evidence>
<dbReference type="GO" id="GO:1990404">
    <property type="term" value="F:NAD+-protein mono-ADP-ribosyltransferase activity"/>
    <property type="evidence" value="ECO:0007669"/>
    <property type="project" value="TreeGrafter"/>
</dbReference>
<feature type="domain" description="PARP catalytic" evidence="3">
    <location>
        <begin position="206"/>
        <end position="388"/>
    </location>
</feature>
<name>A0A8C8MMA0_ONCTS</name>
<dbReference type="PROSITE" id="PS51059">
    <property type="entry name" value="PARP_CATALYTIC"/>
    <property type="match status" value="1"/>
</dbReference>
<dbReference type="GO" id="GO:0003950">
    <property type="term" value="F:NAD+ poly-ADP-ribosyltransferase activity"/>
    <property type="evidence" value="ECO:0007669"/>
    <property type="project" value="UniProtKB-UniRule"/>
</dbReference>
<accession>A0A8C8MMA0</accession>
<dbReference type="Proteomes" id="UP000694402">
    <property type="component" value="Unassembled WGS sequence"/>
</dbReference>
<dbReference type="Ensembl" id="ENSOTST00005136961.1">
    <property type="protein sequence ID" value="ENSOTSP00005153001.1"/>
    <property type="gene ID" value="ENSOTSG00005055616.1"/>
</dbReference>
<dbReference type="GeneTree" id="ENSGT00940000155368"/>